<evidence type="ECO:0000313" key="3">
    <source>
        <dbReference type="Proteomes" id="UP000265703"/>
    </source>
</evidence>
<gene>
    <name evidence="2" type="ORF">C1645_815154</name>
</gene>
<accession>A0A397TGY0</accession>
<feature type="transmembrane region" description="Helical" evidence="1">
    <location>
        <begin position="82"/>
        <end position="99"/>
    </location>
</feature>
<protein>
    <submittedName>
        <fullName evidence="2">Uncharacterized protein</fullName>
    </submittedName>
</protein>
<organism evidence="2 3">
    <name type="scientific">Glomus cerebriforme</name>
    <dbReference type="NCBI Taxonomy" id="658196"/>
    <lineage>
        <taxon>Eukaryota</taxon>
        <taxon>Fungi</taxon>
        <taxon>Fungi incertae sedis</taxon>
        <taxon>Mucoromycota</taxon>
        <taxon>Glomeromycotina</taxon>
        <taxon>Glomeromycetes</taxon>
        <taxon>Glomerales</taxon>
        <taxon>Glomeraceae</taxon>
        <taxon>Glomus</taxon>
    </lineage>
</organism>
<reference evidence="2 3" key="1">
    <citation type="submission" date="2018-06" db="EMBL/GenBank/DDBJ databases">
        <title>Comparative genomics reveals the genomic features of Rhizophagus irregularis, R. cerebriforme, R. diaphanum and Gigaspora rosea, and their symbiotic lifestyle signature.</title>
        <authorList>
            <person name="Morin E."/>
            <person name="San Clemente H."/>
            <person name="Chen E.C.H."/>
            <person name="De La Providencia I."/>
            <person name="Hainaut M."/>
            <person name="Kuo A."/>
            <person name="Kohler A."/>
            <person name="Murat C."/>
            <person name="Tang N."/>
            <person name="Roy S."/>
            <person name="Loubradou J."/>
            <person name="Henrissat B."/>
            <person name="Grigoriev I.V."/>
            <person name="Corradi N."/>
            <person name="Roux C."/>
            <person name="Martin F.M."/>
        </authorList>
    </citation>
    <scope>NUCLEOTIDE SEQUENCE [LARGE SCALE GENOMIC DNA]</scope>
    <source>
        <strain evidence="2 3">DAOM 227022</strain>
    </source>
</reference>
<dbReference type="OrthoDB" id="2434035at2759"/>
<sequence>MVVKNESLVESIAPTKTTVAQDSATQSLFTTQFNSLPGNPDPAQVKIVYSTTIKHTGIKSTSTDSTSPDSNENFAMNRGNNMFNIALIITFIAAAVMFGG</sequence>
<comment type="caution">
    <text evidence="2">The sequence shown here is derived from an EMBL/GenBank/DDBJ whole genome shotgun (WGS) entry which is preliminary data.</text>
</comment>
<keyword evidence="1" id="KW-1133">Transmembrane helix</keyword>
<evidence type="ECO:0000313" key="2">
    <source>
        <dbReference type="EMBL" id="RIA96619.1"/>
    </source>
</evidence>
<evidence type="ECO:0000256" key="1">
    <source>
        <dbReference type="SAM" id="Phobius"/>
    </source>
</evidence>
<keyword evidence="3" id="KW-1185">Reference proteome</keyword>
<dbReference type="Proteomes" id="UP000265703">
    <property type="component" value="Unassembled WGS sequence"/>
</dbReference>
<keyword evidence="1" id="KW-0812">Transmembrane</keyword>
<dbReference type="EMBL" id="QKYT01000042">
    <property type="protein sequence ID" value="RIA96619.1"/>
    <property type="molecule type" value="Genomic_DNA"/>
</dbReference>
<name>A0A397TGY0_9GLOM</name>
<proteinExistence type="predicted"/>
<keyword evidence="1" id="KW-0472">Membrane</keyword>
<dbReference type="AlphaFoldDB" id="A0A397TGY0"/>